<dbReference type="Pfam" id="PF13456">
    <property type="entry name" value="RVT_3"/>
    <property type="match status" value="1"/>
</dbReference>
<dbReference type="PANTHER" id="PTHR47723:SF13">
    <property type="entry name" value="PUTATIVE-RELATED"/>
    <property type="match status" value="1"/>
</dbReference>
<dbReference type="Proteomes" id="UP000467841">
    <property type="component" value="Unassembled WGS sequence"/>
</dbReference>
<accession>A0A6D2JQQ1</accession>
<organism evidence="2 3">
    <name type="scientific">Microthlaspi erraticum</name>
    <dbReference type="NCBI Taxonomy" id="1685480"/>
    <lineage>
        <taxon>Eukaryota</taxon>
        <taxon>Viridiplantae</taxon>
        <taxon>Streptophyta</taxon>
        <taxon>Embryophyta</taxon>
        <taxon>Tracheophyta</taxon>
        <taxon>Spermatophyta</taxon>
        <taxon>Magnoliopsida</taxon>
        <taxon>eudicotyledons</taxon>
        <taxon>Gunneridae</taxon>
        <taxon>Pentapetalae</taxon>
        <taxon>rosids</taxon>
        <taxon>malvids</taxon>
        <taxon>Brassicales</taxon>
        <taxon>Brassicaceae</taxon>
        <taxon>Coluteocarpeae</taxon>
        <taxon>Microthlaspi</taxon>
    </lineage>
</organism>
<dbReference type="InterPro" id="IPR036397">
    <property type="entry name" value="RNaseH_sf"/>
</dbReference>
<proteinExistence type="predicted"/>
<dbReference type="AlphaFoldDB" id="A0A6D2JQQ1"/>
<evidence type="ECO:0000259" key="1">
    <source>
        <dbReference type="PROSITE" id="PS50879"/>
    </source>
</evidence>
<protein>
    <recommendedName>
        <fullName evidence="1">RNase H type-1 domain-containing protein</fullName>
    </recommendedName>
</protein>
<dbReference type="SUPFAM" id="SSF53098">
    <property type="entry name" value="Ribonuclease H-like"/>
    <property type="match status" value="1"/>
</dbReference>
<comment type="caution">
    <text evidence="2">The sequence shown here is derived from an EMBL/GenBank/DDBJ whole genome shotgun (WGS) entry which is preliminary data.</text>
</comment>
<dbReference type="Gene3D" id="3.30.420.10">
    <property type="entry name" value="Ribonuclease H-like superfamily/Ribonuclease H"/>
    <property type="match status" value="1"/>
</dbReference>
<keyword evidence="3" id="KW-1185">Reference proteome</keyword>
<dbReference type="OrthoDB" id="985216at2759"/>
<dbReference type="EMBL" id="CACVBM020001273">
    <property type="protein sequence ID" value="CAA7042520.1"/>
    <property type="molecule type" value="Genomic_DNA"/>
</dbReference>
<dbReference type="InterPro" id="IPR002156">
    <property type="entry name" value="RNaseH_domain"/>
</dbReference>
<dbReference type="Pfam" id="PF13966">
    <property type="entry name" value="zf-RVT"/>
    <property type="match status" value="1"/>
</dbReference>
<evidence type="ECO:0000313" key="3">
    <source>
        <dbReference type="Proteomes" id="UP000467841"/>
    </source>
</evidence>
<reference evidence="2" key="1">
    <citation type="submission" date="2020-01" db="EMBL/GenBank/DDBJ databases">
        <authorList>
            <person name="Mishra B."/>
        </authorList>
    </citation>
    <scope>NUCLEOTIDE SEQUENCE [LARGE SCALE GENOMIC DNA]</scope>
</reference>
<dbReference type="PROSITE" id="PS50879">
    <property type="entry name" value="RNASE_H_1"/>
    <property type="match status" value="1"/>
</dbReference>
<name>A0A6D2JQQ1_9BRAS</name>
<gene>
    <name evidence="2" type="ORF">MERR_LOCUS29755</name>
</gene>
<dbReference type="GO" id="GO:0004523">
    <property type="term" value="F:RNA-DNA hybrid ribonuclease activity"/>
    <property type="evidence" value="ECO:0007669"/>
    <property type="project" value="InterPro"/>
</dbReference>
<dbReference type="InterPro" id="IPR044730">
    <property type="entry name" value="RNase_H-like_dom_plant"/>
</dbReference>
<dbReference type="PANTHER" id="PTHR47723">
    <property type="entry name" value="OS05G0353850 PROTEIN"/>
    <property type="match status" value="1"/>
</dbReference>
<feature type="domain" description="RNase H type-1" evidence="1">
    <location>
        <begin position="141"/>
        <end position="271"/>
    </location>
</feature>
<sequence length="305" mass="34393">MSQFFRRVWRVRAPERVCAFFWLLGNNGIMTNQERVRRHIGDTDICQICKGGVESTLHILRDCPAMSGIWERIVPRGKRQTFFAMPLFEWMFENLSDGSDTGVGSWSTLFAVAVWWAWKWRCGGDREGIHEERLVSWLPPLVSWTKLNTDGASRGNPGLAAAGGVLRDGDGRWIGGFALNIGRCNAPMAELWGLYYGLCIAWEKGITRLEVEVDSLMVVGFIKTGICDTHPLSPLVHLCHGFLMKDWEVRIAHVYREANHLANGLANYAFSLPLGLHTFGSVPLDLLSVLRDDEYGNSVSRRVRV</sequence>
<dbReference type="InterPro" id="IPR012337">
    <property type="entry name" value="RNaseH-like_sf"/>
</dbReference>
<dbReference type="CDD" id="cd06222">
    <property type="entry name" value="RNase_H_like"/>
    <property type="match status" value="1"/>
</dbReference>
<dbReference type="GO" id="GO:0003676">
    <property type="term" value="F:nucleic acid binding"/>
    <property type="evidence" value="ECO:0007669"/>
    <property type="project" value="InterPro"/>
</dbReference>
<dbReference type="InterPro" id="IPR026960">
    <property type="entry name" value="RVT-Znf"/>
</dbReference>
<dbReference type="InterPro" id="IPR053151">
    <property type="entry name" value="RNase_H-like"/>
</dbReference>
<evidence type="ECO:0000313" key="2">
    <source>
        <dbReference type="EMBL" id="CAA7042520.1"/>
    </source>
</evidence>